<evidence type="ECO:0000256" key="2">
    <source>
        <dbReference type="ARBA" id="ARBA00022490"/>
    </source>
</evidence>
<protein>
    <recommendedName>
        <fullName evidence="6">ATP-dependent Clp protease proteolytic subunit</fullName>
    </recommendedName>
</protein>
<evidence type="ECO:0000256" key="5">
    <source>
        <dbReference type="ARBA" id="ARBA00022825"/>
    </source>
</evidence>
<dbReference type="GO" id="GO:0004176">
    <property type="term" value="F:ATP-dependent peptidase activity"/>
    <property type="evidence" value="ECO:0007669"/>
    <property type="project" value="InterPro"/>
</dbReference>
<evidence type="ECO:0000256" key="3">
    <source>
        <dbReference type="ARBA" id="ARBA00022670"/>
    </source>
</evidence>
<dbReference type="PANTHER" id="PTHR10381:SF70">
    <property type="entry name" value="ATP-DEPENDENT CLP PROTEASE PROTEOLYTIC SUBUNIT"/>
    <property type="match status" value="1"/>
</dbReference>
<accession>A0A9W6VH67</accession>
<dbReference type="InterPro" id="IPR001907">
    <property type="entry name" value="ClpP"/>
</dbReference>
<evidence type="ECO:0000256" key="6">
    <source>
        <dbReference type="RuleBase" id="RU003567"/>
    </source>
</evidence>
<dbReference type="EMBL" id="BSTI01000042">
    <property type="protein sequence ID" value="GLY71618.1"/>
    <property type="molecule type" value="Genomic_DNA"/>
</dbReference>
<comment type="caution">
    <text evidence="8">The sequence shown here is derived from an EMBL/GenBank/DDBJ whole genome shotgun (WGS) entry which is preliminary data.</text>
</comment>
<evidence type="ECO:0000313" key="8">
    <source>
        <dbReference type="EMBL" id="GLY71618.1"/>
    </source>
</evidence>
<dbReference type="GO" id="GO:0009368">
    <property type="term" value="C:endopeptidase Clp complex"/>
    <property type="evidence" value="ECO:0007669"/>
    <property type="project" value="TreeGrafter"/>
</dbReference>
<dbReference type="SUPFAM" id="SSF52129">
    <property type="entry name" value="Caspase-like"/>
    <property type="match status" value="1"/>
</dbReference>
<dbReference type="SUPFAM" id="SSF52096">
    <property type="entry name" value="ClpP/crotonase"/>
    <property type="match status" value="1"/>
</dbReference>
<evidence type="ECO:0000259" key="7">
    <source>
        <dbReference type="Pfam" id="PF00656"/>
    </source>
</evidence>
<dbReference type="GO" id="GO:0006515">
    <property type="term" value="P:protein quality control for misfolded or incompletely synthesized proteins"/>
    <property type="evidence" value="ECO:0007669"/>
    <property type="project" value="TreeGrafter"/>
</dbReference>
<comment type="similarity">
    <text evidence="1 6">Belongs to the peptidase S14 family.</text>
</comment>
<dbReference type="Gene3D" id="3.40.50.1460">
    <property type="match status" value="1"/>
</dbReference>
<keyword evidence="9" id="KW-1185">Reference proteome</keyword>
<dbReference type="Proteomes" id="UP001165136">
    <property type="component" value="Unassembled WGS sequence"/>
</dbReference>
<sequence>MPLPDRPRSRAILIGTGSYQDARLPDLPSVANNLTDLKAVLTDPDTGVFDAEHCTLVEDPTDDRRVAMLLADIATAADDVLLVYYAGHGVIGARQHELYLGLTTTDLDRPQYSALPFAWVRDELLDSRASTKVLILDCCFSGRAIDDFMADHESLVLGQVDVSGTYTLTSTSANTPALAPPGARYTAFSGELLALLRDGITAGPAELDLHLLYQQLRHRMAAKGWPIPKQRGTDNVHDLALGRNPAHLPDQPADPRITVKQMAGAHPDPAAGLLQALLTDQVNETVLHQLLGNRVLVLNTEIDDNVANRICAHLLILADEDPAADISLYINSTGGSVSAGVAIYDTIRLIEPDVSTWAIGLASGTAQLLLSSGMPGKRYALPHARILLKAAWAPGLRSKEHESLFVKWDKEIVRIIAEDTGQSVKQVEADARQARWFSAREALDYGLIDQVVTRLNIAG</sequence>
<dbReference type="InterPro" id="IPR011600">
    <property type="entry name" value="Pept_C14_caspase"/>
</dbReference>
<keyword evidence="3" id="KW-0645">Protease</keyword>
<dbReference type="AlphaFoldDB" id="A0A9W6VH67"/>
<keyword evidence="4" id="KW-0378">Hydrolase</keyword>
<evidence type="ECO:0000256" key="1">
    <source>
        <dbReference type="ARBA" id="ARBA00007039"/>
    </source>
</evidence>
<dbReference type="GO" id="GO:0004252">
    <property type="term" value="F:serine-type endopeptidase activity"/>
    <property type="evidence" value="ECO:0007669"/>
    <property type="project" value="InterPro"/>
</dbReference>
<dbReference type="PANTHER" id="PTHR10381">
    <property type="entry name" value="ATP-DEPENDENT CLP PROTEASE PROTEOLYTIC SUBUNIT"/>
    <property type="match status" value="1"/>
</dbReference>
<dbReference type="Pfam" id="PF00656">
    <property type="entry name" value="Peptidase_C14"/>
    <property type="match status" value="1"/>
</dbReference>
<dbReference type="GO" id="GO:0051117">
    <property type="term" value="F:ATPase binding"/>
    <property type="evidence" value="ECO:0007669"/>
    <property type="project" value="TreeGrafter"/>
</dbReference>
<dbReference type="InterPro" id="IPR023562">
    <property type="entry name" value="ClpP/TepA"/>
</dbReference>
<dbReference type="PRINTS" id="PR00127">
    <property type="entry name" value="CLPPROTEASEP"/>
</dbReference>
<dbReference type="Pfam" id="PF00574">
    <property type="entry name" value="CLP_protease"/>
    <property type="match status" value="1"/>
</dbReference>
<dbReference type="GO" id="GO:0004197">
    <property type="term" value="F:cysteine-type endopeptidase activity"/>
    <property type="evidence" value="ECO:0007669"/>
    <property type="project" value="InterPro"/>
</dbReference>
<dbReference type="InterPro" id="IPR029030">
    <property type="entry name" value="Caspase-like_dom_sf"/>
</dbReference>
<reference evidence="8" key="1">
    <citation type="submission" date="2023-03" db="EMBL/GenBank/DDBJ databases">
        <title>Amycolatopsis taiwanensis NBRC 103393.</title>
        <authorList>
            <person name="Ichikawa N."/>
            <person name="Sato H."/>
            <person name="Tonouchi N."/>
        </authorList>
    </citation>
    <scope>NUCLEOTIDE SEQUENCE</scope>
    <source>
        <strain evidence="8">NBRC 103393</strain>
    </source>
</reference>
<dbReference type="Gene3D" id="3.90.226.10">
    <property type="entry name" value="2-enoyl-CoA Hydratase, Chain A, domain 1"/>
    <property type="match status" value="1"/>
</dbReference>
<keyword evidence="2" id="KW-0963">Cytoplasm</keyword>
<feature type="domain" description="Peptidase C14 caspase" evidence="7">
    <location>
        <begin position="9"/>
        <end position="222"/>
    </location>
</feature>
<dbReference type="CDD" id="cd07017">
    <property type="entry name" value="S14_ClpP_2"/>
    <property type="match status" value="1"/>
</dbReference>
<dbReference type="InterPro" id="IPR029045">
    <property type="entry name" value="ClpP/crotonase-like_dom_sf"/>
</dbReference>
<evidence type="ECO:0000313" key="9">
    <source>
        <dbReference type="Proteomes" id="UP001165136"/>
    </source>
</evidence>
<dbReference type="NCBIfam" id="NF047832">
    <property type="entry name" value="caspase_w_EACC1"/>
    <property type="match status" value="1"/>
</dbReference>
<keyword evidence="5" id="KW-0720">Serine protease</keyword>
<gene>
    <name evidence="8" type="ORF">Atai01_82370</name>
</gene>
<evidence type="ECO:0000256" key="4">
    <source>
        <dbReference type="ARBA" id="ARBA00022801"/>
    </source>
</evidence>
<organism evidence="8 9">
    <name type="scientific">Amycolatopsis taiwanensis</name>
    <dbReference type="NCBI Taxonomy" id="342230"/>
    <lineage>
        <taxon>Bacteria</taxon>
        <taxon>Bacillati</taxon>
        <taxon>Actinomycetota</taxon>
        <taxon>Actinomycetes</taxon>
        <taxon>Pseudonocardiales</taxon>
        <taxon>Pseudonocardiaceae</taxon>
        <taxon>Amycolatopsis</taxon>
    </lineage>
</organism>
<proteinExistence type="inferred from homology"/>
<name>A0A9W6VH67_9PSEU</name>